<dbReference type="GO" id="GO:0050909">
    <property type="term" value="P:sensory perception of taste"/>
    <property type="evidence" value="ECO:0007669"/>
    <property type="project" value="InterPro"/>
</dbReference>
<dbReference type="Proteomes" id="UP000007801">
    <property type="component" value="Unassembled WGS sequence"/>
</dbReference>
<dbReference type="PANTHER" id="PTHR21143">
    <property type="entry name" value="INVERTEBRATE GUSTATORY RECEPTOR"/>
    <property type="match status" value="1"/>
</dbReference>
<evidence type="ECO:0000256" key="7">
    <source>
        <dbReference type="ARBA" id="ARBA00023224"/>
    </source>
</evidence>
<feature type="transmembrane region" description="Helical" evidence="8">
    <location>
        <begin position="209"/>
        <end position="232"/>
    </location>
</feature>
<dbReference type="PANTHER" id="PTHR21143:SF104">
    <property type="entry name" value="GUSTATORY RECEPTOR 8A-RELATED"/>
    <property type="match status" value="1"/>
</dbReference>
<gene>
    <name evidence="9" type="primary">Dana\GF14022</name>
    <name evidence="9" type="synonym">dana_GLEANR_14783</name>
    <name evidence="9" type="ORF">GF14022</name>
</gene>
<name>A0A0P8XGP1_DROAN</name>
<keyword evidence="6 8" id="KW-0675">Receptor</keyword>
<dbReference type="OrthoDB" id="6366728at2759"/>
<comment type="subcellular location">
    <subcellularLocation>
        <location evidence="1 8">Cell membrane</location>
        <topology evidence="1 8">Multi-pass membrane protein</topology>
    </subcellularLocation>
</comment>
<evidence type="ECO:0000256" key="8">
    <source>
        <dbReference type="RuleBase" id="RU363108"/>
    </source>
</evidence>
<feature type="transmembrane region" description="Helical" evidence="8">
    <location>
        <begin position="173"/>
        <end position="197"/>
    </location>
</feature>
<feature type="transmembrane region" description="Helical" evidence="8">
    <location>
        <begin position="120"/>
        <end position="140"/>
    </location>
</feature>
<dbReference type="GO" id="GO:0008049">
    <property type="term" value="P:male courtship behavior"/>
    <property type="evidence" value="ECO:0007669"/>
    <property type="project" value="TreeGrafter"/>
</dbReference>
<dbReference type="Pfam" id="PF08395">
    <property type="entry name" value="7tm_7"/>
    <property type="match status" value="1"/>
</dbReference>
<dbReference type="GO" id="GO:0005886">
    <property type="term" value="C:plasma membrane"/>
    <property type="evidence" value="ECO:0007669"/>
    <property type="project" value="UniProtKB-SubCell"/>
</dbReference>
<dbReference type="GO" id="GO:0035006">
    <property type="term" value="P:melanization defense response"/>
    <property type="evidence" value="ECO:0007669"/>
    <property type="project" value="EnsemblMetazoa"/>
</dbReference>
<reference evidence="9 10" key="1">
    <citation type="journal article" date="2007" name="Nature">
        <title>Evolution of genes and genomes on the Drosophila phylogeny.</title>
        <authorList>
            <consortium name="Drosophila 12 Genomes Consortium"/>
            <person name="Clark A.G."/>
            <person name="Eisen M.B."/>
            <person name="Smith D.R."/>
            <person name="Bergman C.M."/>
            <person name="Oliver B."/>
            <person name="Markow T.A."/>
            <person name="Kaufman T.C."/>
            <person name="Kellis M."/>
            <person name="Gelbart W."/>
            <person name="Iyer V.N."/>
            <person name="Pollard D.A."/>
            <person name="Sackton T.B."/>
            <person name="Larracuente A.M."/>
            <person name="Singh N.D."/>
            <person name="Abad J.P."/>
            <person name="Abt D.N."/>
            <person name="Adryan B."/>
            <person name="Aguade M."/>
            <person name="Akashi H."/>
            <person name="Anderson W.W."/>
            <person name="Aquadro C.F."/>
            <person name="Ardell D.H."/>
            <person name="Arguello R."/>
            <person name="Artieri C.G."/>
            <person name="Barbash D.A."/>
            <person name="Barker D."/>
            <person name="Barsanti P."/>
            <person name="Batterham P."/>
            <person name="Batzoglou S."/>
            <person name="Begun D."/>
            <person name="Bhutkar A."/>
            <person name="Blanco E."/>
            <person name="Bosak S.A."/>
            <person name="Bradley R.K."/>
            <person name="Brand A.D."/>
            <person name="Brent M.R."/>
            <person name="Brooks A.N."/>
            <person name="Brown R.H."/>
            <person name="Butlin R.K."/>
            <person name="Caggese C."/>
            <person name="Calvi B.R."/>
            <person name="Bernardo de Carvalho A."/>
            <person name="Caspi A."/>
            <person name="Castrezana S."/>
            <person name="Celniker S.E."/>
            <person name="Chang J.L."/>
            <person name="Chapple C."/>
            <person name="Chatterji S."/>
            <person name="Chinwalla A."/>
            <person name="Civetta A."/>
            <person name="Clifton S.W."/>
            <person name="Comeron J.M."/>
            <person name="Costello J.C."/>
            <person name="Coyne J.A."/>
            <person name="Daub J."/>
            <person name="David R.G."/>
            <person name="Delcher A.L."/>
            <person name="Delehaunty K."/>
            <person name="Do C.B."/>
            <person name="Ebling H."/>
            <person name="Edwards K."/>
            <person name="Eickbush T."/>
            <person name="Evans J.D."/>
            <person name="Filipski A."/>
            <person name="Findeiss S."/>
            <person name="Freyhult E."/>
            <person name="Fulton L."/>
            <person name="Fulton R."/>
            <person name="Garcia A.C."/>
            <person name="Gardiner A."/>
            <person name="Garfield D.A."/>
            <person name="Garvin B.E."/>
            <person name="Gibson G."/>
            <person name="Gilbert D."/>
            <person name="Gnerre S."/>
            <person name="Godfrey J."/>
            <person name="Good R."/>
            <person name="Gotea V."/>
            <person name="Gravely B."/>
            <person name="Greenberg A.J."/>
            <person name="Griffiths-Jones S."/>
            <person name="Gross S."/>
            <person name="Guigo R."/>
            <person name="Gustafson E.A."/>
            <person name="Haerty W."/>
            <person name="Hahn M.W."/>
            <person name="Halligan D.L."/>
            <person name="Halpern A.L."/>
            <person name="Halter G.M."/>
            <person name="Han M.V."/>
            <person name="Heger A."/>
            <person name="Hillier L."/>
            <person name="Hinrichs A.S."/>
            <person name="Holmes I."/>
            <person name="Hoskins R.A."/>
            <person name="Hubisz M.J."/>
            <person name="Hultmark D."/>
            <person name="Huntley M.A."/>
            <person name="Jaffe D.B."/>
            <person name="Jagadeeshan S."/>
            <person name="Jeck W.R."/>
            <person name="Johnson J."/>
            <person name="Jones C.D."/>
            <person name="Jordan W.C."/>
            <person name="Karpen G.H."/>
            <person name="Kataoka E."/>
            <person name="Keightley P.D."/>
            <person name="Kheradpour P."/>
            <person name="Kirkness E.F."/>
            <person name="Koerich L.B."/>
            <person name="Kristiansen K."/>
            <person name="Kudrna D."/>
            <person name="Kulathinal R.J."/>
            <person name="Kumar S."/>
            <person name="Kwok R."/>
            <person name="Lander E."/>
            <person name="Langley C.H."/>
            <person name="Lapoint R."/>
            <person name="Lazzaro B.P."/>
            <person name="Lee S.J."/>
            <person name="Levesque L."/>
            <person name="Li R."/>
            <person name="Lin C.F."/>
            <person name="Lin M.F."/>
            <person name="Lindblad-Toh K."/>
            <person name="Llopart A."/>
            <person name="Long M."/>
            <person name="Low L."/>
            <person name="Lozovsky E."/>
            <person name="Lu J."/>
            <person name="Luo M."/>
            <person name="Machado C.A."/>
            <person name="Makalowski W."/>
            <person name="Marzo M."/>
            <person name="Matsuda M."/>
            <person name="Matzkin L."/>
            <person name="McAllister B."/>
            <person name="McBride C.S."/>
            <person name="McKernan B."/>
            <person name="McKernan K."/>
            <person name="Mendez-Lago M."/>
            <person name="Minx P."/>
            <person name="Mollenhauer M.U."/>
            <person name="Montooth K."/>
            <person name="Mount S.M."/>
            <person name="Mu X."/>
            <person name="Myers E."/>
            <person name="Negre B."/>
            <person name="Newfeld S."/>
            <person name="Nielsen R."/>
            <person name="Noor M.A."/>
            <person name="O'Grady P."/>
            <person name="Pachter L."/>
            <person name="Papaceit M."/>
            <person name="Parisi M.J."/>
            <person name="Parisi M."/>
            <person name="Parts L."/>
            <person name="Pedersen J.S."/>
            <person name="Pesole G."/>
            <person name="Phillippy A.M."/>
            <person name="Ponting C.P."/>
            <person name="Pop M."/>
            <person name="Porcelli D."/>
            <person name="Powell J.R."/>
            <person name="Prohaska S."/>
            <person name="Pruitt K."/>
            <person name="Puig M."/>
            <person name="Quesneville H."/>
            <person name="Ram K.R."/>
            <person name="Rand D."/>
            <person name="Rasmussen M.D."/>
            <person name="Reed L.K."/>
            <person name="Reenan R."/>
            <person name="Reily A."/>
            <person name="Remington K.A."/>
            <person name="Rieger T.T."/>
            <person name="Ritchie M.G."/>
            <person name="Robin C."/>
            <person name="Rogers Y.H."/>
            <person name="Rohde C."/>
            <person name="Rozas J."/>
            <person name="Rubenfield M.J."/>
            <person name="Ruiz A."/>
            <person name="Russo S."/>
            <person name="Salzberg S.L."/>
            <person name="Sanchez-Gracia A."/>
            <person name="Saranga D.J."/>
            <person name="Sato H."/>
            <person name="Schaeffer S.W."/>
            <person name="Schatz M.C."/>
            <person name="Schlenke T."/>
            <person name="Schwartz R."/>
            <person name="Segarra C."/>
            <person name="Singh R.S."/>
            <person name="Sirot L."/>
            <person name="Sirota M."/>
            <person name="Sisneros N.B."/>
            <person name="Smith C.D."/>
            <person name="Smith T.F."/>
            <person name="Spieth J."/>
            <person name="Stage D.E."/>
            <person name="Stark A."/>
            <person name="Stephan W."/>
            <person name="Strausberg R.L."/>
            <person name="Strempel S."/>
            <person name="Sturgill D."/>
            <person name="Sutton G."/>
            <person name="Sutton G.G."/>
            <person name="Tao W."/>
            <person name="Teichmann S."/>
            <person name="Tobari Y.N."/>
            <person name="Tomimura Y."/>
            <person name="Tsolas J.M."/>
            <person name="Valente V.L."/>
            <person name="Venter E."/>
            <person name="Venter J.C."/>
            <person name="Vicario S."/>
            <person name="Vieira F.G."/>
            <person name="Vilella A.J."/>
            <person name="Villasante A."/>
            <person name="Walenz B."/>
            <person name="Wang J."/>
            <person name="Wasserman M."/>
            <person name="Watts T."/>
            <person name="Wilson D."/>
            <person name="Wilson R.K."/>
            <person name="Wing R.A."/>
            <person name="Wolfner M.F."/>
            <person name="Wong A."/>
            <person name="Wong G.K."/>
            <person name="Wu C.I."/>
            <person name="Wu G."/>
            <person name="Yamamoto D."/>
            <person name="Yang H.P."/>
            <person name="Yang S.P."/>
            <person name="Yorke J.A."/>
            <person name="Yoshida K."/>
            <person name="Zdobnov E."/>
            <person name="Zhang P."/>
            <person name="Zhang Y."/>
            <person name="Zimin A.V."/>
            <person name="Baldwin J."/>
            <person name="Abdouelleil A."/>
            <person name="Abdulkadir J."/>
            <person name="Abebe A."/>
            <person name="Abera B."/>
            <person name="Abreu J."/>
            <person name="Acer S.C."/>
            <person name="Aftuck L."/>
            <person name="Alexander A."/>
            <person name="An P."/>
            <person name="Anderson E."/>
            <person name="Anderson S."/>
            <person name="Arachi H."/>
            <person name="Azer M."/>
            <person name="Bachantsang P."/>
            <person name="Barry A."/>
            <person name="Bayul T."/>
            <person name="Berlin A."/>
            <person name="Bessette D."/>
            <person name="Bloom T."/>
            <person name="Blye J."/>
            <person name="Boguslavskiy L."/>
            <person name="Bonnet C."/>
            <person name="Boukhgalter B."/>
            <person name="Bourzgui I."/>
            <person name="Brown A."/>
            <person name="Cahill P."/>
            <person name="Channer S."/>
            <person name="Cheshatsang Y."/>
            <person name="Chuda L."/>
            <person name="Citroen M."/>
            <person name="Collymore A."/>
            <person name="Cooke P."/>
            <person name="Costello M."/>
            <person name="D'Aco K."/>
            <person name="Daza R."/>
            <person name="De Haan G."/>
            <person name="DeGray S."/>
            <person name="DeMaso C."/>
            <person name="Dhargay N."/>
            <person name="Dooley K."/>
            <person name="Dooley E."/>
            <person name="Doricent M."/>
            <person name="Dorje P."/>
            <person name="Dorjee K."/>
            <person name="Dupes A."/>
            <person name="Elong R."/>
            <person name="Falk J."/>
            <person name="Farina A."/>
            <person name="Faro S."/>
            <person name="Ferguson D."/>
            <person name="Fisher S."/>
            <person name="Foley C.D."/>
            <person name="Franke A."/>
            <person name="Friedrich D."/>
            <person name="Gadbois L."/>
            <person name="Gearin G."/>
            <person name="Gearin C.R."/>
            <person name="Giannoukos G."/>
            <person name="Goode T."/>
            <person name="Graham J."/>
            <person name="Grandbois E."/>
            <person name="Grewal S."/>
            <person name="Gyaltsen K."/>
            <person name="Hafez N."/>
            <person name="Hagos B."/>
            <person name="Hall J."/>
            <person name="Henson C."/>
            <person name="Hollinger A."/>
            <person name="Honan T."/>
            <person name="Huard M.D."/>
            <person name="Hughes L."/>
            <person name="Hurhula B."/>
            <person name="Husby M.E."/>
            <person name="Kamat A."/>
            <person name="Kanga B."/>
            <person name="Kashin S."/>
            <person name="Khazanovich D."/>
            <person name="Kisner P."/>
            <person name="Lance K."/>
            <person name="Lara M."/>
            <person name="Lee W."/>
            <person name="Lennon N."/>
            <person name="Letendre F."/>
            <person name="LeVine R."/>
            <person name="Lipovsky A."/>
            <person name="Liu X."/>
            <person name="Liu J."/>
            <person name="Liu S."/>
            <person name="Lokyitsang T."/>
            <person name="Lokyitsang Y."/>
            <person name="Lubonja R."/>
            <person name="Lui A."/>
            <person name="MacDonald P."/>
            <person name="Magnisalis V."/>
            <person name="Maru K."/>
            <person name="Matthews C."/>
            <person name="McCusker W."/>
            <person name="McDonough S."/>
            <person name="Mehta T."/>
            <person name="Meldrim J."/>
            <person name="Meneus L."/>
            <person name="Mihai O."/>
            <person name="Mihalev A."/>
            <person name="Mihova T."/>
            <person name="Mittelman R."/>
            <person name="Mlenga V."/>
            <person name="Montmayeur A."/>
            <person name="Mulrain L."/>
            <person name="Navidi A."/>
            <person name="Naylor J."/>
            <person name="Negash T."/>
            <person name="Nguyen T."/>
            <person name="Nguyen N."/>
            <person name="Nicol R."/>
            <person name="Norbu C."/>
            <person name="Norbu N."/>
            <person name="Novod N."/>
            <person name="O'Neill B."/>
            <person name="Osman S."/>
            <person name="Markiewicz E."/>
            <person name="Oyono O.L."/>
            <person name="Patti C."/>
            <person name="Phunkhang P."/>
            <person name="Pierre F."/>
            <person name="Priest M."/>
            <person name="Raghuraman S."/>
            <person name="Rege F."/>
            <person name="Reyes R."/>
            <person name="Rise C."/>
            <person name="Rogov P."/>
            <person name="Ross K."/>
            <person name="Ryan E."/>
            <person name="Settipalli S."/>
            <person name="Shea T."/>
            <person name="Sherpa N."/>
            <person name="Shi L."/>
            <person name="Shih D."/>
            <person name="Sparrow T."/>
            <person name="Spaulding J."/>
            <person name="Stalker J."/>
            <person name="Stange-Thomann N."/>
            <person name="Stavropoulos S."/>
            <person name="Stone C."/>
            <person name="Strader C."/>
            <person name="Tesfaye S."/>
            <person name="Thomson T."/>
            <person name="Thoulutsang Y."/>
            <person name="Thoulutsang D."/>
            <person name="Topham K."/>
            <person name="Topping I."/>
            <person name="Tsamla T."/>
            <person name="Vassiliev H."/>
            <person name="Vo A."/>
            <person name="Wangchuk T."/>
            <person name="Wangdi T."/>
            <person name="Weiand M."/>
            <person name="Wilkinson J."/>
            <person name="Wilson A."/>
            <person name="Yadav S."/>
            <person name="Young G."/>
            <person name="Yu Q."/>
            <person name="Zembek L."/>
            <person name="Zhong D."/>
            <person name="Zimmer A."/>
            <person name="Zwirko Z."/>
            <person name="Jaffe D.B."/>
            <person name="Alvarez P."/>
            <person name="Brockman W."/>
            <person name="Butler J."/>
            <person name="Chin C."/>
            <person name="Gnerre S."/>
            <person name="Grabherr M."/>
            <person name="Kleber M."/>
            <person name="Mauceli E."/>
            <person name="MacCallum I."/>
        </authorList>
    </citation>
    <scope>NUCLEOTIDE SEQUENCE [LARGE SCALE GENOMIC DNA]</scope>
    <source>
        <strain evidence="10">Tucson 14024-0371.13</strain>
    </source>
</reference>
<evidence type="ECO:0000256" key="4">
    <source>
        <dbReference type="ARBA" id="ARBA00022989"/>
    </source>
</evidence>
<dbReference type="GO" id="GO:0043025">
    <property type="term" value="C:neuronal cell body"/>
    <property type="evidence" value="ECO:0007669"/>
    <property type="project" value="TreeGrafter"/>
</dbReference>
<dbReference type="GO" id="GO:0042742">
    <property type="term" value="P:defense response to bacterium"/>
    <property type="evidence" value="ECO:0007669"/>
    <property type="project" value="EnsemblMetazoa"/>
</dbReference>
<protein>
    <recommendedName>
        <fullName evidence="8">Gustatory receptor</fullName>
    </recommendedName>
</protein>
<comment type="function">
    <text evidence="8">Gustatory receptor which mediates acceptance or avoidance behavior, depending on its substrates.</text>
</comment>
<dbReference type="GO" id="GO:0046957">
    <property type="term" value="P:negative phototaxis"/>
    <property type="evidence" value="ECO:0007669"/>
    <property type="project" value="EnsemblMetazoa"/>
</dbReference>
<feature type="transmembrane region" description="Helical" evidence="8">
    <location>
        <begin position="425"/>
        <end position="444"/>
    </location>
</feature>
<evidence type="ECO:0000313" key="9">
    <source>
        <dbReference type="EMBL" id="KPU73976.1"/>
    </source>
</evidence>
<evidence type="ECO:0000256" key="6">
    <source>
        <dbReference type="ARBA" id="ARBA00023170"/>
    </source>
</evidence>
<dbReference type="GO" id="GO:0040040">
    <property type="term" value="P:thermosensory behavior"/>
    <property type="evidence" value="ECO:0007669"/>
    <property type="project" value="EnsemblMetazoa"/>
</dbReference>
<dbReference type="GO" id="GO:0007631">
    <property type="term" value="P:feeding behavior"/>
    <property type="evidence" value="ECO:0007669"/>
    <property type="project" value="EnsemblMetazoa"/>
</dbReference>
<dbReference type="GO" id="GO:0007602">
    <property type="term" value="P:phototransduction"/>
    <property type="evidence" value="ECO:0007669"/>
    <property type="project" value="EnsemblMetazoa"/>
</dbReference>
<sequence>MDIERAKSPADPEHTPEIEVGAGLCQPLRRKFRRFFTAKQLYECLRPLFHVTYIHGLTCFYISWNSKTGIRTPKKTAFGFLNGILHITFYAVCYSLTIFNNCESVASYFFRSRITYFGDMMQIVSGFIGVTVIYLTAIIPNHRLERCLQKFHTMDVQLQTVGIKIMYSKVLRYSYMILFFMFLVNFCFTLGTFSVLYSSAVTPTLALHFTFLIQHTVIVIAVCVFSCFTYLVEMRLVMVNKVLKNLAHQWDNRSLKAVTQKQRSLQCLDSFSMYTIVTKDPAEIIQESMEIHHLICEAAATANKYFTYQLLTIISIAFLIIVFDAYYVLETLLGKSKRESKFKTVEFVTFFSCQMILYLIAIISIVEGSNRAIKKSEKTGGIVHSLMNKTKSAEVKEKLQQFSMQLMHLKISFTAAGLFNIDRTLYFTISGALTTYLIILLQFTSNSPNNGYGSGYPCCENYNNITNHTL</sequence>
<organism evidence="9 10">
    <name type="scientific">Drosophila ananassae</name>
    <name type="common">Fruit fly</name>
    <dbReference type="NCBI Taxonomy" id="7217"/>
    <lineage>
        <taxon>Eukaryota</taxon>
        <taxon>Metazoa</taxon>
        <taxon>Ecdysozoa</taxon>
        <taxon>Arthropoda</taxon>
        <taxon>Hexapoda</taxon>
        <taxon>Insecta</taxon>
        <taxon>Pterygota</taxon>
        <taxon>Neoptera</taxon>
        <taxon>Endopterygota</taxon>
        <taxon>Diptera</taxon>
        <taxon>Brachycera</taxon>
        <taxon>Muscomorpha</taxon>
        <taxon>Ephydroidea</taxon>
        <taxon>Drosophilidae</taxon>
        <taxon>Drosophila</taxon>
        <taxon>Sophophora</taxon>
    </lineage>
</organism>
<keyword evidence="10" id="KW-1185">Reference proteome</keyword>
<evidence type="ECO:0000256" key="5">
    <source>
        <dbReference type="ARBA" id="ARBA00023136"/>
    </source>
</evidence>
<dbReference type="FunCoup" id="A0A0P8XGP1">
    <property type="interactions" value="7"/>
</dbReference>
<dbReference type="InterPro" id="IPR013604">
    <property type="entry name" value="7TM_chemorcpt"/>
</dbReference>
<accession>A0A0P8XGP1</accession>
<evidence type="ECO:0000256" key="3">
    <source>
        <dbReference type="ARBA" id="ARBA00022692"/>
    </source>
</evidence>
<comment type="similarity">
    <text evidence="8">Belongs to the insect chemoreceptor superfamily. Gustatory receptor (GR) family.</text>
</comment>
<feature type="transmembrane region" description="Helical" evidence="8">
    <location>
        <begin position="305"/>
        <end position="327"/>
    </location>
</feature>
<dbReference type="EMBL" id="CH902620">
    <property type="protein sequence ID" value="KPU73976.1"/>
    <property type="molecule type" value="Genomic_DNA"/>
</dbReference>
<keyword evidence="4 8" id="KW-1133">Transmembrane helix</keyword>
<keyword evidence="7 8" id="KW-0807">Transducer</keyword>
<feature type="transmembrane region" description="Helical" evidence="8">
    <location>
        <begin position="77"/>
        <end position="100"/>
    </location>
</feature>
<keyword evidence="2 8" id="KW-1003">Cell membrane</keyword>
<dbReference type="CTD" id="117496"/>
<evidence type="ECO:0000256" key="1">
    <source>
        <dbReference type="ARBA" id="ARBA00004651"/>
    </source>
</evidence>
<dbReference type="GO" id="GO:0030424">
    <property type="term" value="C:axon"/>
    <property type="evidence" value="ECO:0007669"/>
    <property type="project" value="TreeGrafter"/>
</dbReference>
<feature type="transmembrane region" description="Helical" evidence="8">
    <location>
        <begin position="347"/>
        <end position="366"/>
    </location>
</feature>
<proteinExistence type="inferred from homology"/>
<dbReference type="GO" id="GO:0007635">
    <property type="term" value="P:chemosensory behavior"/>
    <property type="evidence" value="ECO:0007669"/>
    <property type="project" value="TreeGrafter"/>
</dbReference>
<dbReference type="AlphaFoldDB" id="A0A0P8XGP1"/>
<evidence type="ECO:0000313" key="10">
    <source>
        <dbReference type="Proteomes" id="UP000007801"/>
    </source>
</evidence>
<dbReference type="STRING" id="7217.A0A0P8XGP1"/>
<evidence type="ECO:0000256" key="2">
    <source>
        <dbReference type="ARBA" id="ARBA00022475"/>
    </source>
</evidence>
<keyword evidence="5 8" id="KW-0472">Membrane</keyword>
<dbReference type="GeneID" id="6496850"/>
<dbReference type="GO" id="GO:0030425">
    <property type="term" value="C:dendrite"/>
    <property type="evidence" value="ECO:0007669"/>
    <property type="project" value="TreeGrafter"/>
</dbReference>
<dbReference type="InParanoid" id="A0A0P8XGP1"/>
<keyword evidence="3 8" id="KW-0812">Transmembrane</keyword>